<evidence type="ECO:0000256" key="1">
    <source>
        <dbReference type="ARBA" id="ARBA00001966"/>
    </source>
</evidence>
<dbReference type="GO" id="GO:0046872">
    <property type="term" value="F:metal ion binding"/>
    <property type="evidence" value="ECO:0007669"/>
    <property type="project" value="UniProtKB-KW"/>
</dbReference>
<evidence type="ECO:0000313" key="21">
    <source>
        <dbReference type="EMBL" id="KAH3885499.1"/>
    </source>
</evidence>
<evidence type="ECO:0000256" key="4">
    <source>
        <dbReference type="ARBA" id="ARBA00022485"/>
    </source>
</evidence>
<comment type="caution">
    <text evidence="21">The sequence shown here is derived from an EMBL/GenBank/DDBJ whole genome shotgun (WGS) entry which is preliminary data.</text>
</comment>
<evidence type="ECO:0000313" key="22">
    <source>
        <dbReference type="Proteomes" id="UP000828390"/>
    </source>
</evidence>
<keyword evidence="14" id="KW-0413">Isomerase</keyword>
<dbReference type="CDD" id="cd18788">
    <property type="entry name" value="SF2_C_XPD"/>
    <property type="match status" value="1"/>
</dbReference>
<dbReference type="PANTHER" id="PTHR11472:SF47">
    <property type="entry name" value="FANCONI ANEMIA GROUP J PROTEIN"/>
    <property type="match status" value="1"/>
</dbReference>
<comment type="subcellular location">
    <subcellularLocation>
        <location evidence="2">Nucleus</location>
    </subcellularLocation>
</comment>
<evidence type="ECO:0000256" key="10">
    <source>
        <dbReference type="ARBA" id="ARBA00022840"/>
    </source>
</evidence>
<evidence type="ECO:0000256" key="9">
    <source>
        <dbReference type="ARBA" id="ARBA00022806"/>
    </source>
</evidence>
<feature type="region of interest" description="Disordered" evidence="19">
    <location>
        <begin position="801"/>
        <end position="829"/>
    </location>
</feature>
<evidence type="ECO:0000256" key="5">
    <source>
        <dbReference type="ARBA" id="ARBA00022723"/>
    </source>
</evidence>
<feature type="region of interest" description="Disordered" evidence="19">
    <location>
        <begin position="298"/>
        <end position="326"/>
    </location>
</feature>
<evidence type="ECO:0000256" key="7">
    <source>
        <dbReference type="ARBA" id="ARBA00022763"/>
    </source>
</evidence>
<keyword evidence="12" id="KW-0411">Iron-sulfur</keyword>
<comment type="cofactor">
    <cofactor evidence="1">
        <name>[4Fe-4S] cluster</name>
        <dbReference type="ChEBI" id="CHEBI:49883"/>
    </cofactor>
</comment>
<proteinExistence type="inferred from homology"/>
<dbReference type="GO" id="GO:0051539">
    <property type="term" value="F:4 iron, 4 sulfur cluster binding"/>
    <property type="evidence" value="ECO:0007669"/>
    <property type="project" value="UniProtKB-KW"/>
</dbReference>
<evidence type="ECO:0000256" key="8">
    <source>
        <dbReference type="ARBA" id="ARBA00022801"/>
    </source>
</evidence>
<reference evidence="21" key="1">
    <citation type="journal article" date="2019" name="bioRxiv">
        <title>The Genome of the Zebra Mussel, Dreissena polymorpha: A Resource for Invasive Species Research.</title>
        <authorList>
            <person name="McCartney M.A."/>
            <person name="Auch B."/>
            <person name="Kono T."/>
            <person name="Mallez S."/>
            <person name="Zhang Y."/>
            <person name="Obille A."/>
            <person name="Becker A."/>
            <person name="Abrahante J.E."/>
            <person name="Garbe J."/>
            <person name="Badalamenti J.P."/>
            <person name="Herman A."/>
            <person name="Mangelson H."/>
            <person name="Liachko I."/>
            <person name="Sullivan S."/>
            <person name="Sone E.D."/>
            <person name="Koren S."/>
            <person name="Silverstein K.A.T."/>
            <person name="Beckman K.B."/>
            <person name="Gohl D.M."/>
        </authorList>
    </citation>
    <scope>NUCLEOTIDE SEQUENCE</scope>
    <source>
        <strain evidence="21">Duluth1</strain>
        <tissue evidence="21">Whole animal</tissue>
    </source>
</reference>
<sequence>MHNLTYNHYSTSSDVFKFSFFPRTIPVWNRLPATVAEAPSLIVPHGVLCFLPSYRALETFSRRWKLTGLWKELCSRKRVMMEPRSADREEFDGMMQAFYDVVSGDTSSSYVNEVGLEEDTSGIDGALFFAVCRGKVSEGMDFADNNARAVITVGIPFPNFKDLQVKLKREYNDQHRAERGLLSGADWYEIQAFRALNQALGRCIRHRKDWGALIMVDDRFVKNKDKYSRSLSRWVRCKVRAHNNFREFEEALVDFTERMQREMLPVSADTSFIPSTPISGRCDSVYKRKSLDNTVGCSPSQASPYFSSPSAVENATGSRHQSPAAASSLQLQSIQHITGNQLAKESNSDVGCLPTKQGHRAKQLEDKIQANQCPGKLTPIVPGPTLVYKLTPSTLPPEEQLRAFLSSKGVPKAQSYYVVCNEGKPNESAFFIEPNMKNKSEQVVHKDSPKQMEPDSSTVDLPLTPQSPFSTGSPAERSSLLTAGTALTTAGTALPTAGTALPTSGTAFLTAGTALTIAGMALTTARAALPTSGAVLPTAGKALPTGETAVLIGEINFPTGGTALSIAGTGLAPNRQVSVLSGQDMNTNETAATDDDNVVTSSRTVFDQHNNFLKFCQLPVSRIKTEFSPAALTQLDVKQELTEANISTAAILDTVVDTKPDITKFGSVKDKKPIFKKRLSVVNDLGTSGDKQFMRKTNDTGADIKDEIVEPNTDGNKNATIVGKIKESEESMVKGKSGESSGIRGHNSKSVVEKLRMLRRQSKDNANNTNTLFNCNEGEEVVQSVPQELAVVNLDDSILDGAGSSENSDEEFLNTRRRGARKRKSTSKYEDWAKRSKKGVKYKEEGDSFEKENYIPCKHLMCASCGKKLLNLTDYERRKRHPGFVEGVFKKNTELLYFCDPKLDMAQLAPVTAQSHVKGVRLNSMYDSVSGCCTEFLRCVHCEDNPLLGVRVLLTDSSSTYKTGQTWLVSSAVKMQ</sequence>
<keyword evidence="22" id="KW-1185">Reference proteome</keyword>
<comment type="catalytic activity">
    <reaction evidence="17">
        <text>ATP + H2O = ADP + phosphate + H(+)</text>
        <dbReference type="Rhea" id="RHEA:13065"/>
        <dbReference type="ChEBI" id="CHEBI:15377"/>
        <dbReference type="ChEBI" id="CHEBI:15378"/>
        <dbReference type="ChEBI" id="CHEBI:30616"/>
        <dbReference type="ChEBI" id="CHEBI:43474"/>
        <dbReference type="ChEBI" id="CHEBI:456216"/>
        <dbReference type="EC" id="5.6.2.3"/>
    </reaction>
</comment>
<dbReference type="PANTHER" id="PTHR11472">
    <property type="entry name" value="DNA REPAIR DEAD HELICASE RAD3/XP-D SUBFAMILY MEMBER"/>
    <property type="match status" value="1"/>
</dbReference>
<accession>A0A9D4N1C8</accession>
<dbReference type="Gene3D" id="3.40.50.300">
    <property type="entry name" value="P-loop containing nucleotide triphosphate hydrolases"/>
    <property type="match status" value="1"/>
</dbReference>
<comment type="similarity">
    <text evidence="3">Belongs to the DEAD box helicase family. DEAH subfamily.</text>
</comment>
<feature type="region of interest" description="Disordered" evidence="19">
    <location>
        <begin position="440"/>
        <end position="477"/>
    </location>
</feature>
<keyword evidence="7" id="KW-0227">DNA damage</keyword>
<dbReference type="Pfam" id="PF13307">
    <property type="entry name" value="Helicase_C_2"/>
    <property type="match status" value="1"/>
</dbReference>
<evidence type="ECO:0000256" key="14">
    <source>
        <dbReference type="ARBA" id="ARBA00023235"/>
    </source>
</evidence>
<evidence type="ECO:0000259" key="20">
    <source>
        <dbReference type="SMART" id="SM00491"/>
    </source>
</evidence>
<evidence type="ECO:0000256" key="13">
    <source>
        <dbReference type="ARBA" id="ARBA00023204"/>
    </source>
</evidence>
<evidence type="ECO:0000256" key="16">
    <source>
        <dbReference type="ARBA" id="ARBA00044969"/>
    </source>
</evidence>
<keyword evidence="15" id="KW-0539">Nucleus</keyword>
<keyword evidence="13" id="KW-0234">DNA repair</keyword>
<feature type="compositionally biased region" description="Basic residues" evidence="19">
    <location>
        <begin position="815"/>
        <end position="826"/>
    </location>
</feature>
<keyword evidence="9" id="KW-0347">Helicase</keyword>
<dbReference type="GO" id="GO:1990918">
    <property type="term" value="P:double-strand break repair involved in meiotic recombination"/>
    <property type="evidence" value="ECO:0007669"/>
    <property type="project" value="TreeGrafter"/>
</dbReference>
<organism evidence="21 22">
    <name type="scientific">Dreissena polymorpha</name>
    <name type="common">Zebra mussel</name>
    <name type="synonym">Mytilus polymorpha</name>
    <dbReference type="NCBI Taxonomy" id="45954"/>
    <lineage>
        <taxon>Eukaryota</taxon>
        <taxon>Metazoa</taxon>
        <taxon>Spiralia</taxon>
        <taxon>Lophotrochozoa</taxon>
        <taxon>Mollusca</taxon>
        <taxon>Bivalvia</taxon>
        <taxon>Autobranchia</taxon>
        <taxon>Heteroconchia</taxon>
        <taxon>Euheterodonta</taxon>
        <taxon>Imparidentia</taxon>
        <taxon>Neoheterodontei</taxon>
        <taxon>Myida</taxon>
        <taxon>Dreissenoidea</taxon>
        <taxon>Dreissenidae</taxon>
        <taxon>Dreissena</taxon>
    </lineage>
</organism>
<feature type="compositionally biased region" description="Basic and acidic residues" evidence="19">
    <location>
        <begin position="728"/>
        <end position="737"/>
    </location>
</feature>
<evidence type="ECO:0000256" key="2">
    <source>
        <dbReference type="ARBA" id="ARBA00004123"/>
    </source>
</evidence>
<dbReference type="GO" id="GO:0005634">
    <property type="term" value="C:nucleus"/>
    <property type="evidence" value="ECO:0007669"/>
    <property type="project" value="UniProtKB-SubCell"/>
</dbReference>
<feature type="compositionally biased region" description="Polar residues" evidence="19">
    <location>
        <begin position="298"/>
        <end position="319"/>
    </location>
</feature>
<feature type="compositionally biased region" description="Polar residues" evidence="19">
    <location>
        <begin position="454"/>
        <end position="473"/>
    </location>
</feature>
<gene>
    <name evidence="21" type="ORF">DPMN_009493</name>
</gene>
<evidence type="ECO:0000256" key="11">
    <source>
        <dbReference type="ARBA" id="ARBA00023004"/>
    </source>
</evidence>
<dbReference type="InterPro" id="IPR045028">
    <property type="entry name" value="DinG/Rad3-like"/>
</dbReference>
<keyword evidence="10" id="KW-0067">ATP-binding</keyword>
<evidence type="ECO:0000256" key="18">
    <source>
        <dbReference type="ARBA" id="ARBA00082714"/>
    </source>
</evidence>
<evidence type="ECO:0000256" key="12">
    <source>
        <dbReference type="ARBA" id="ARBA00023014"/>
    </source>
</evidence>
<keyword evidence="6" id="KW-0547">Nucleotide-binding</keyword>
<evidence type="ECO:0000256" key="17">
    <source>
        <dbReference type="ARBA" id="ARBA00048954"/>
    </source>
</evidence>
<dbReference type="AlphaFoldDB" id="A0A9D4N1C8"/>
<name>A0A9D4N1C8_DREPO</name>
<dbReference type="EMBL" id="JAIWYP010000001">
    <property type="protein sequence ID" value="KAH3885499.1"/>
    <property type="molecule type" value="Genomic_DNA"/>
</dbReference>
<dbReference type="InterPro" id="IPR006555">
    <property type="entry name" value="ATP-dep_Helicase_C"/>
</dbReference>
<protein>
    <recommendedName>
        <fullName evidence="16">DNA 5'-3' helicase</fullName>
        <ecNumber evidence="16">5.6.2.3</ecNumber>
    </recommendedName>
    <alternativeName>
        <fullName evidence="18">DNA 5'-3' helicase FANCJ</fullName>
    </alternativeName>
</protein>
<dbReference type="GO" id="GO:0003676">
    <property type="term" value="F:nucleic acid binding"/>
    <property type="evidence" value="ECO:0007669"/>
    <property type="project" value="InterPro"/>
</dbReference>
<dbReference type="SMART" id="SM00491">
    <property type="entry name" value="HELICc2"/>
    <property type="match status" value="1"/>
</dbReference>
<dbReference type="EC" id="5.6.2.3" evidence="16"/>
<evidence type="ECO:0000256" key="19">
    <source>
        <dbReference type="SAM" id="MobiDB-lite"/>
    </source>
</evidence>
<dbReference type="GO" id="GO:0043139">
    <property type="term" value="F:5'-3' DNA helicase activity"/>
    <property type="evidence" value="ECO:0007669"/>
    <property type="project" value="UniProtKB-EC"/>
</dbReference>
<dbReference type="Proteomes" id="UP000828390">
    <property type="component" value="Unassembled WGS sequence"/>
</dbReference>
<evidence type="ECO:0000256" key="6">
    <source>
        <dbReference type="ARBA" id="ARBA00022741"/>
    </source>
</evidence>
<dbReference type="GO" id="GO:0016818">
    <property type="term" value="F:hydrolase activity, acting on acid anhydrides, in phosphorus-containing anhydrides"/>
    <property type="evidence" value="ECO:0007669"/>
    <property type="project" value="InterPro"/>
</dbReference>
<keyword evidence="8" id="KW-0378">Hydrolase</keyword>
<reference evidence="21" key="2">
    <citation type="submission" date="2020-11" db="EMBL/GenBank/DDBJ databases">
        <authorList>
            <person name="McCartney M.A."/>
            <person name="Auch B."/>
            <person name="Kono T."/>
            <person name="Mallez S."/>
            <person name="Becker A."/>
            <person name="Gohl D.M."/>
            <person name="Silverstein K.A.T."/>
            <person name="Koren S."/>
            <person name="Bechman K.B."/>
            <person name="Herman A."/>
            <person name="Abrahante J.E."/>
            <person name="Garbe J."/>
        </authorList>
    </citation>
    <scope>NUCLEOTIDE SEQUENCE</scope>
    <source>
        <strain evidence="21">Duluth1</strain>
        <tissue evidence="21">Whole animal</tissue>
    </source>
</reference>
<dbReference type="InterPro" id="IPR027417">
    <property type="entry name" value="P-loop_NTPase"/>
</dbReference>
<dbReference type="FunFam" id="3.40.50.300:FF:000731">
    <property type="entry name" value="Fanconi anemia group J protein homolog"/>
    <property type="match status" value="1"/>
</dbReference>
<keyword evidence="11" id="KW-0408">Iron</keyword>
<keyword evidence="4" id="KW-0004">4Fe-4S</keyword>
<evidence type="ECO:0000256" key="15">
    <source>
        <dbReference type="ARBA" id="ARBA00023242"/>
    </source>
</evidence>
<evidence type="ECO:0000256" key="3">
    <source>
        <dbReference type="ARBA" id="ARBA00008792"/>
    </source>
</evidence>
<feature type="region of interest" description="Disordered" evidence="19">
    <location>
        <begin position="728"/>
        <end position="748"/>
    </location>
</feature>
<keyword evidence="5" id="KW-0479">Metal-binding</keyword>
<dbReference type="GO" id="GO:0005524">
    <property type="term" value="F:ATP binding"/>
    <property type="evidence" value="ECO:0007669"/>
    <property type="project" value="UniProtKB-KW"/>
</dbReference>
<dbReference type="GO" id="GO:0006289">
    <property type="term" value="P:nucleotide-excision repair"/>
    <property type="evidence" value="ECO:0007669"/>
    <property type="project" value="TreeGrafter"/>
</dbReference>
<feature type="domain" description="ATP-dependent helicase C-terminal" evidence="20">
    <location>
        <begin position="54"/>
        <end position="222"/>
    </location>
</feature>
<feature type="compositionally biased region" description="Basic and acidic residues" evidence="19">
    <location>
        <begin position="440"/>
        <end position="453"/>
    </location>
</feature>